<dbReference type="InterPro" id="IPR025963">
    <property type="entry name" value="FLgD_Tudor"/>
</dbReference>
<keyword evidence="9" id="KW-0969">Cilium</keyword>
<evidence type="ECO:0000256" key="6">
    <source>
        <dbReference type="SAM" id="MobiDB-lite"/>
    </source>
</evidence>
<accession>B8DPB7</accession>
<comment type="similarity">
    <text evidence="1 5">Belongs to the FlgD family.</text>
</comment>
<comment type="function">
    <text evidence="4 5">Required for flagellar hook formation. May act as a scaffolding protein.</text>
</comment>
<feature type="compositionally biased region" description="Acidic residues" evidence="6">
    <location>
        <begin position="241"/>
        <end position="253"/>
    </location>
</feature>
<keyword evidence="9" id="KW-0966">Cell projection</keyword>
<keyword evidence="9" id="KW-0282">Flagellum</keyword>
<feature type="region of interest" description="Disordered" evidence="6">
    <location>
        <begin position="231"/>
        <end position="263"/>
    </location>
</feature>
<dbReference type="eggNOG" id="COG1843">
    <property type="taxonomic scope" value="Bacteria"/>
</dbReference>
<evidence type="ECO:0000313" key="9">
    <source>
        <dbReference type="EMBL" id="ACL07204.1"/>
    </source>
</evidence>
<evidence type="ECO:0000256" key="3">
    <source>
        <dbReference type="ARBA" id="ARBA00022795"/>
    </source>
</evidence>
<dbReference type="Gene3D" id="2.60.40.4070">
    <property type="match status" value="1"/>
</dbReference>
<evidence type="ECO:0000256" key="5">
    <source>
        <dbReference type="RuleBase" id="RU362076"/>
    </source>
</evidence>
<evidence type="ECO:0000256" key="2">
    <source>
        <dbReference type="ARBA" id="ARBA00016013"/>
    </source>
</evidence>
<proteinExistence type="inferred from homology"/>
<protein>
    <recommendedName>
        <fullName evidence="2 5">Basal-body rod modification protein FlgD</fullName>
    </recommendedName>
</protein>
<reference evidence="9" key="1">
    <citation type="submission" date="2008-10" db="EMBL/GenBank/DDBJ databases">
        <title>Complete sequence of Desulfovibrio vulgaris str. 'Miyazaki F'.</title>
        <authorList>
            <person name="Lucas S."/>
            <person name="Copeland A."/>
            <person name="Lapidus A."/>
            <person name="Glavina del Rio T."/>
            <person name="Dalin E."/>
            <person name="Tice H."/>
            <person name="Bruce D."/>
            <person name="Goodwin L."/>
            <person name="Pitluck S."/>
            <person name="Sims D."/>
            <person name="Brettin T."/>
            <person name="Detter J.C."/>
            <person name="Han C."/>
            <person name="Larimer F."/>
            <person name="Land M."/>
            <person name="Hauser L."/>
            <person name="Kyrpides N."/>
            <person name="Mikhailova N."/>
            <person name="Hazen T.C."/>
            <person name="Richardson P."/>
        </authorList>
    </citation>
    <scope>NUCLEOTIDE SEQUENCE</scope>
    <source>
        <strain evidence="9">Miyazaki F</strain>
    </source>
</reference>
<dbReference type="HOGENOM" id="CLU_047535_0_1_7"/>
<dbReference type="KEGG" id="dvm:DvMF_0247"/>
<dbReference type="EMBL" id="CP001197">
    <property type="protein sequence ID" value="ACL07204.1"/>
    <property type="molecule type" value="Genomic_DNA"/>
</dbReference>
<evidence type="ECO:0000256" key="1">
    <source>
        <dbReference type="ARBA" id="ARBA00010577"/>
    </source>
</evidence>
<sequence length="263" mass="28046">MAASPVLGQAEQTFNNYLGAKTKNDELDKQAFLNLLVAQLSHQDPLNPMDDKEFVAQLAQFTSLEQLTNISTGITDLNASAKQQQMSAAVGYIGKEVTASGYEISKTSQKDSTGATVNSVSTVYFTTQEQVSNGYINIYDSQMNLVRTELMGAKQPGTYQYKWDGKDYQGTIVPDGVYAVAMYGEGTDGKSVYITTQVSGQVSGVVKVDDEPYLSLADGRHIAFSNVSEIVAPNTNTGGSDTEDDNSGDDSGDDSGSGTEGDS</sequence>
<dbReference type="InterPro" id="IPR025965">
    <property type="entry name" value="FlgD/Vpr_Ig-like"/>
</dbReference>
<dbReference type="STRING" id="883.DvMF_0247"/>
<dbReference type="Pfam" id="PF13860">
    <property type="entry name" value="FlgD_ig"/>
    <property type="match status" value="1"/>
</dbReference>
<name>B8DPB7_NITV9</name>
<evidence type="ECO:0000256" key="4">
    <source>
        <dbReference type="ARBA" id="ARBA00024746"/>
    </source>
</evidence>
<dbReference type="Pfam" id="PF03963">
    <property type="entry name" value="FlgD"/>
    <property type="match status" value="1"/>
</dbReference>
<organism evidence="9">
    <name type="scientific">Nitratidesulfovibrio vulgaris (strain DSM 19637 / Miyazaki F)</name>
    <name type="common">Desulfovibrio vulgaris</name>
    <dbReference type="NCBI Taxonomy" id="883"/>
    <lineage>
        <taxon>Bacteria</taxon>
        <taxon>Pseudomonadati</taxon>
        <taxon>Thermodesulfobacteriota</taxon>
        <taxon>Desulfovibrionia</taxon>
        <taxon>Desulfovibrionales</taxon>
        <taxon>Desulfovibrionaceae</taxon>
        <taxon>Nitratidesulfovibrio</taxon>
    </lineage>
</organism>
<dbReference type="Pfam" id="PF13861">
    <property type="entry name" value="FLgD_tudor"/>
    <property type="match status" value="1"/>
</dbReference>
<dbReference type="GO" id="GO:0044781">
    <property type="term" value="P:bacterial-type flagellum organization"/>
    <property type="evidence" value="ECO:0007669"/>
    <property type="project" value="UniProtKB-UniRule"/>
</dbReference>
<gene>
    <name evidence="9" type="ordered locus">DvMF_0247</name>
</gene>
<dbReference type="InterPro" id="IPR005648">
    <property type="entry name" value="FlgD"/>
</dbReference>
<evidence type="ECO:0000259" key="7">
    <source>
        <dbReference type="Pfam" id="PF13860"/>
    </source>
</evidence>
<dbReference type="Gene3D" id="2.30.30.910">
    <property type="match status" value="1"/>
</dbReference>
<evidence type="ECO:0000259" key="8">
    <source>
        <dbReference type="Pfam" id="PF13861"/>
    </source>
</evidence>
<feature type="domain" description="FlgD Tudor-like" evidence="8">
    <location>
        <begin position="84"/>
        <end position="227"/>
    </location>
</feature>
<keyword evidence="3 5" id="KW-1005">Bacterial flagellum biogenesis</keyword>
<dbReference type="OrthoDB" id="9785233at2"/>
<dbReference type="AlphaFoldDB" id="B8DPB7"/>
<feature type="domain" description="FlgD/Vpr Ig-like" evidence="7">
    <location>
        <begin position="119"/>
        <end position="185"/>
    </location>
</feature>